<dbReference type="HOGENOM" id="CLU_2132793_0_0_1"/>
<dbReference type="Proteomes" id="UP000008142">
    <property type="component" value="Unassembled WGS sequence"/>
</dbReference>
<organism evidence="3">
    <name type="scientific">Ajellomyces capsulatus (strain H88)</name>
    <name type="common">Darling's disease fungus</name>
    <name type="synonym">Histoplasma capsulatum</name>
    <dbReference type="NCBI Taxonomy" id="544711"/>
    <lineage>
        <taxon>Eukaryota</taxon>
        <taxon>Fungi</taxon>
        <taxon>Dikarya</taxon>
        <taxon>Ascomycota</taxon>
        <taxon>Pezizomycotina</taxon>
        <taxon>Eurotiomycetes</taxon>
        <taxon>Eurotiomycetidae</taxon>
        <taxon>Onygenales</taxon>
        <taxon>Ajellomycetaceae</taxon>
        <taxon>Histoplasma</taxon>
    </lineage>
</organism>
<proteinExistence type="predicted"/>
<name>F0UDK2_AJEC8</name>
<feature type="compositionally biased region" description="Polar residues" evidence="1">
    <location>
        <begin position="99"/>
        <end position="113"/>
    </location>
</feature>
<dbReference type="AlphaFoldDB" id="F0UDK2"/>
<protein>
    <submittedName>
        <fullName evidence="2">Predicted protein</fullName>
    </submittedName>
</protein>
<evidence type="ECO:0000313" key="2">
    <source>
        <dbReference type="EMBL" id="EGC43533.1"/>
    </source>
</evidence>
<feature type="region of interest" description="Disordered" evidence="1">
    <location>
        <begin position="1"/>
        <end position="30"/>
    </location>
</feature>
<sequence length="113" mass="12426">MPGISIDDNSPAVMGRQSYRSSRRDQSRSCRRKGPQLALVQLCAVGLGPQCLYKFGAPPCVPQHVSSWMNAGYYSDRLWCSAFIPSQRPAPGSRDSREMSQSMSQITIPSCKG</sequence>
<gene>
    <name evidence="2" type="ORF">HCEG_02748</name>
</gene>
<reference evidence="3" key="1">
    <citation type="submission" date="2008-07" db="EMBL/GenBank/DDBJ databases">
        <title>Annotation of Ajellomyces capsulatus strain H88.</title>
        <authorList>
            <person name="Champion M."/>
            <person name="Cuomo C."/>
            <person name="Ma L.-J."/>
            <person name="Henn M.R."/>
            <person name="Sil A."/>
            <person name="Goldman B."/>
            <person name="Young S.K."/>
            <person name="Kodira C.D."/>
            <person name="Zeng Q."/>
            <person name="Koehrsen M."/>
            <person name="Alvarado L."/>
            <person name="Berlin A."/>
            <person name="Borenstein D."/>
            <person name="Chen Z."/>
            <person name="Engels R."/>
            <person name="Freedman E."/>
            <person name="Gellesch M."/>
            <person name="Goldberg J."/>
            <person name="Griggs A."/>
            <person name="Gujja S."/>
            <person name="Heiman D."/>
            <person name="Hepburn T."/>
            <person name="Howarth C."/>
            <person name="Jen D."/>
            <person name="Larson L."/>
            <person name="Lewis B."/>
            <person name="Mehta T."/>
            <person name="Park D."/>
            <person name="Pearson M."/>
            <person name="Roberts A."/>
            <person name="Saif S."/>
            <person name="Shea T."/>
            <person name="Shenoy N."/>
            <person name="Sisk P."/>
            <person name="Stolte C."/>
            <person name="Sykes S."/>
            <person name="Walk T."/>
            <person name="White J."/>
            <person name="Yandava C."/>
            <person name="Klein B."/>
            <person name="McEwen J.G."/>
            <person name="Puccia R."/>
            <person name="Goldman G.H."/>
            <person name="Felipe M.S."/>
            <person name="Nino-Vega G."/>
            <person name="San-Blas G."/>
            <person name="Taylor J."/>
            <person name="Mendoza L."/>
            <person name="Galagan J."/>
            <person name="Nusbaum C."/>
            <person name="Birren B."/>
        </authorList>
    </citation>
    <scope>NUCLEOTIDE SEQUENCE [LARGE SCALE GENOMIC DNA]</scope>
    <source>
        <strain evidence="3">H88</strain>
    </source>
</reference>
<dbReference type="EMBL" id="DS990637">
    <property type="protein sequence ID" value="EGC43533.1"/>
    <property type="molecule type" value="Genomic_DNA"/>
</dbReference>
<feature type="region of interest" description="Disordered" evidence="1">
    <location>
        <begin position="88"/>
        <end position="113"/>
    </location>
</feature>
<dbReference type="OrthoDB" id="10395346at2759"/>
<accession>F0UDK2</accession>
<evidence type="ECO:0000256" key="1">
    <source>
        <dbReference type="SAM" id="MobiDB-lite"/>
    </source>
</evidence>
<evidence type="ECO:0000313" key="3">
    <source>
        <dbReference type="Proteomes" id="UP000008142"/>
    </source>
</evidence>